<accession>A0AAD4BP76</accession>
<dbReference type="AlphaFoldDB" id="A0AAD4BP76"/>
<protein>
    <recommendedName>
        <fullName evidence="1">Fungal-type protein kinase domain-containing protein</fullName>
    </recommendedName>
</protein>
<comment type="caution">
    <text evidence="2">The sequence shown here is derived from an EMBL/GenBank/DDBJ whole genome shotgun (WGS) entry which is preliminary data.</text>
</comment>
<reference evidence="2" key="1">
    <citation type="submission" date="2019-10" db="EMBL/GenBank/DDBJ databases">
        <authorList>
            <consortium name="DOE Joint Genome Institute"/>
            <person name="Kuo A."/>
            <person name="Miyauchi S."/>
            <person name="Kiss E."/>
            <person name="Drula E."/>
            <person name="Kohler A."/>
            <person name="Sanchez-Garcia M."/>
            <person name="Andreopoulos B."/>
            <person name="Barry K.W."/>
            <person name="Bonito G."/>
            <person name="Buee M."/>
            <person name="Carver A."/>
            <person name="Chen C."/>
            <person name="Cichocki N."/>
            <person name="Clum A."/>
            <person name="Culley D."/>
            <person name="Crous P.W."/>
            <person name="Fauchery L."/>
            <person name="Girlanda M."/>
            <person name="Hayes R."/>
            <person name="Keri Z."/>
            <person name="LaButti K."/>
            <person name="Lipzen A."/>
            <person name="Lombard V."/>
            <person name="Magnuson J."/>
            <person name="Maillard F."/>
            <person name="Morin E."/>
            <person name="Murat C."/>
            <person name="Nolan M."/>
            <person name="Ohm R."/>
            <person name="Pangilinan J."/>
            <person name="Pereira M."/>
            <person name="Perotto S."/>
            <person name="Peter M."/>
            <person name="Riley R."/>
            <person name="Sitrit Y."/>
            <person name="Stielow B."/>
            <person name="Szollosi G."/>
            <person name="Zifcakova L."/>
            <person name="Stursova M."/>
            <person name="Spatafora J.W."/>
            <person name="Tedersoo L."/>
            <person name="Vaario L.-M."/>
            <person name="Yamada A."/>
            <person name="Yan M."/>
            <person name="Wang P."/>
            <person name="Xu J."/>
            <person name="Bruns T."/>
            <person name="Baldrian P."/>
            <person name="Vilgalys R."/>
            <person name="Henrissat B."/>
            <person name="Grigoriev I.V."/>
            <person name="Hibbett D."/>
            <person name="Nagy L.G."/>
            <person name="Martin F.M."/>
        </authorList>
    </citation>
    <scope>NUCLEOTIDE SEQUENCE</scope>
    <source>
        <strain evidence="2">BED1</strain>
    </source>
</reference>
<dbReference type="Pfam" id="PF17667">
    <property type="entry name" value="Pkinase_fungal"/>
    <property type="match status" value="1"/>
</dbReference>
<proteinExistence type="predicted"/>
<keyword evidence="3" id="KW-1185">Reference proteome</keyword>
<evidence type="ECO:0000313" key="3">
    <source>
        <dbReference type="Proteomes" id="UP001194468"/>
    </source>
</evidence>
<feature type="domain" description="Fungal-type protein kinase" evidence="1">
    <location>
        <begin position="41"/>
        <end position="129"/>
    </location>
</feature>
<evidence type="ECO:0000313" key="2">
    <source>
        <dbReference type="EMBL" id="KAF8435492.1"/>
    </source>
</evidence>
<name>A0AAD4BP76_BOLED</name>
<dbReference type="InterPro" id="IPR040976">
    <property type="entry name" value="Pkinase_fungal"/>
</dbReference>
<dbReference type="Proteomes" id="UP001194468">
    <property type="component" value="Unassembled WGS sequence"/>
</dbReference>
<reference evidence="2" key="2">
    <citation type="journal article" date="2020" name="Nat. Commun.">
        <title>Large-scale genome sequencing of mycorrhizal fungi provides insights into the early evolution of symbiotic traits.</title>
        <authorList>
            <person name="Miyauchi S."/>
            <person name="Kiss E."/>
            <person name="Kuo A."/>
            <person name="Drula E."/>
            <person name="Kohler A."/>
            <person name="Sanchez-Garcia M."/>
            <person name="Morin E."/>
            <person name="Andreopoulos B."/>
            <person name="Barry K.W."/>
            <person name="Bonito G."/>
            <person name="Buee M."/>
            <person name="Carver A."/>
            <person name="Chen C."/>
            <person name="Cichocki N."/>
            <person name="Clum A."/>
            <person name="Culley D."/>
            <person name="Crous P.W."/>
            <person name="Fauchery L."/>
            <person name="Girlanda M."/>
            <person name="Hayes R.D."/>
            <person name="Keri Z."/>
            <person name="LaButti K."/>
            <person name="Lipzen A."/>
            <person name="Lombard V."/>
            <person name="Magnuson J."/>
            <person name="Maillard F."/>
            <person name="Murat C."/>
            <person name="Nolan M."/>
            <person name="Ohm R.A."/>
            <person name="Pangilinan J."/>
            <person name="Pereira M.F."/>
            <person name="Perotto S."/>
            <person name="Peter M."/>
            <person name="Pfister S."/>
            <person name="Riley R."/>
            <person name="Sitrit Y."/>
            <person name="Stielow J.B."/>
            <person name="Szollosi G."/>
            <person name="Zifcakova L."/>
            <person name="Stursova M."/>
            <person name="Spatafora J.W."/>
            <person name="Tedersoo L."/>
            <person name="Vaario L.M."/>
            <person name="Yamada A."/>
            <person name="Yan M."/>
            <person name="Wang P."/>
            <person name="Xu J."/>
            <person name="Bruns T."/>
            <person name="Baldrian P."/>
            <person name="Vilgalys R."/>
            <person name="Dunand C."/>
            <person name="Henrissat B."/>
            <person name="Grigoriev I.V."/>
            <person name="Hibbett D."/>
            <person name="Nagy L.G."/>
            <person name="Martin F.M."/>
        </authorList>
    </citation>
    <scope>NUCLEOTIDE SEQUENCE</scope>
    <source>
        <strain evidence="2">BED1</strain>
    </source>
</reference>
<sequence length="136" mass="15028">MASQGASFAIMPAQSSEVSKSDLFSMGHTPYADRPPAEPARCRPRAIEIQSVDIPCRVHTRTVFEDVGCPLMEITCLNDSLACLSSTREILYHLHKAGWVHGDVGVATMRWIDKDGRRIGKLMDFEYAKAGYLDGV</sequence>
<organism evidence="2 3">
    <name type="scientific">Boletus edulis BED1</name>
    <dbReference type="NCBI Taxonomy" id="1328754"/>
    <lineage>
        <taxon>Eukaryota</taxon>
        <taxon>Fungi</taxon>
        <taxon>Dikarya</taxon>
        <taxon>Basidiomycota</taxon>
        <taxon>Agaricomycotina</taxon>
        <taxon>Agaricomycetes</taxon>
        <taxon>Agaricomycetidae</taxon>
        <taxon>Boletales</taxon>
        <taxon>Boletineae</taxon>
        <taxon>Boletaceae</taxon>
        <taxon>Boletoideae</taxon>
        <taxon>Boletus</taxon>
    </lineage>
</organism>
<evidence type="ECO:0000259" key="1">
    <source>
        <dbReference type="Pfam" id="PF17667"/>
    </source>
</evidence>
<gene>
    <name evidence="2" type="ORF">L210DRAFT_3551344</name>
</gene>
<dbReference type="EMBL" id="WHUW01000025">
    <property type="protein sequence ID" value="KAF8435492.1"/>
    <property type="molecule type" value="Genomic_DNA"/>
</dbReference>